<dbReference type="Pfam" id="PF05193">
    <property type="entry name" value="Peptidase_M16_C"/>
    <property type="match status" value="1"/>
</dbReference>
<evidence type="ECO:0000259" key="3">
    <source>
        <dbReference type="Pfam" id="PF00675"/>
    </source>
</evidence>
<evidence type="ECO:0000256" key="1">
    <source>
        <dbReference type="ARBA" id="ARBA00007261"/>
    </source>
</evidence>
<comment type="caution">
    <text evidence="5">The sequence shown here is derived from an EMBL/GenBank/DDBJ whole genome shotgun (WGS) entry which is preliminary data.</text>
</comment>
<comment type="similarity">
    <text evidence="1 2">Belongs to the peptidase M16 family.</text>
</comment>
<dbReference type="PANTHER" id="PTHR11851:SF49">
    <property type="entry name" value="MITOCHONDRIAL-PROCESSING PEPTIDASE SUBUNIT ALPHA"/>
    <property type="match status" value="1"/>
</dbReference>
<dbReference type="InterPro" id="IPR011765">
    <property type="entry name" value="Pept_M16_N"/>
</dbReference>
<evidence type="ECO:0000259" key="4">
    <source>
        <dbReference type="Pfam" id="PF05193"/>
    </source>
</evidence>
<dbReference type="PANTHER" id="PTHR11851">
    <property type="entry name" value="METALLOPROTEASE"/>
    <property type="match status" value="1"/>
</dbReference>
<dbReference type="InterPro" id="IPR011249">
    <property type="entry name" value="Metalloenz_LuxS/M16"/>
</dbReference>
<evidence type="ECO:0000313" key="6">
    <source>
        <dbReference type="Proteomes" id="UP000315525"/>
    </source>
</evidence>
<sequence>MARETCRKTVLPNHMRILTERIGNVRSVSLGVWFLTGSRDESSDERGISHLIEHMVFKGTKTRTARQLAVDMQTLGGNFNAYTLKELTCYSARVLDTDLDRAVHIVADMLHNSTFNDADLRTEKRIIAEEIKGYLDSPDEVAFDLMAKAALGSHPLSNSILGTSNSLAGLGRKEIRRTLRKHYTSGRTLVAAAGGVRHDQLVSLVKKAFDFPRSNKYLPKPALVDSSSRVRSKRKMGISQVHLCVGCKCEPYSGSKRYVLKVFNTLFGDGMGSRLFQKLREEMGLAYSVFTFVLPYRDVGLFGGYLAVHPKNASRAMDAFYGESEKMLKEGVTRKELENAKSESKSALVISLENTSNRMSRLANIEIYLGRRVSVDHTLNQFDSVRESDVMEMASKLLQPSKMSLGVVGPISRSEVKSLVR</sequence>
<dbReference type="GO" id="GO:0006508">
    <property type="term" value="P:proteolysis"/>
    <property type="evidence" value="ECO:0007669"/>
    <property type="project" value="InterPro"/>
</dbReference>
<evidence type="ECO:0000256" key="2">
    <source>
        <dbReference type="RuleBase" id="RU004447"/>
    </source>
</evidence>
<dbReference type="Gene3D" id="3.30.830.10">
    <property type="entry name" value="Metalloenzyme, LuxS/M16 peptidase-like"/>
    <property type="match status" value="2"/>
</dbReference>
<dbReference type="Pfam" id="PF00675">
    <property type="entry name" value="Peptidase_M16"/>
    <property type="match status" value="1"/>
</dbReference>
<accession>A0A523UN56</accession>
<dbReference type="Proteomes" id="UP000315525">
    <property type="component" value="Unassembled WGS sequence"/>
</dbReference>
<feature type="domain" description="Peptidase M16 N-terminal" evidence="3">
    <location>
        <begin position="16"/>
        <end position="163"/>
    </location>
</feature>
<dbReference type="GO" id="GO:0046872">
    <property type="term" value="F:metal ion binding"/>
    <property type="evidence" value="ECO:0007669"/>
    <property type="project" value="InterPro"/>
</dbReference>
<dbReference type="InterPro" id="IPR050361">
    <property type="entry name" value="MPP/UQCRC_Complex"/>
</dbReference>
<feature type="domain" description="Peptidase M16 C-terminal" evidence="4">
    <location>
        <begin position="172"/>
        <end position="342"/>
    </location>
</feature>
<dbReference type="EMBL" id="SOJN01000142">
    <property type="protein sequence ID" value="TET43960.1"/>
    <property type="molecule type" value="Genomic_DNA"/>
</dbReference>
<dbReference type="InterPro" id="IPR007863">
    <property type="entry name" value="Peptidase_M16_C"/>
</dbReference>
<protein>
    <submittedName>
        <fullName evidence="5">Insulinase family protein</fullName>
    </submittedName>
</protein>
<organism evidence="5 6">
    <name type="scientific">candidate division TA06 bacterium</name>
    <dbReference type="NCBI Taxonomy" id="2250710"/>
    <lineage>
        <taxon>Bacteria</taxon>
        <taxon>Bacteria division TA06</taxon>
    </lineage>
</organism>
<dbReference type="SUPFAM" id="SSF63411">
    <property type="entry name" value="LuxS/MPP-like metallohydrolase"/>
    <property type="match status" value="2"/>
</dbReference>
<reference evidence="5 6" key="1">
    <citation type="submission" date="2019-03" db="EMBL/GenBank/DDBJ databases">
        <title>Metabolic potential of uncultured bacteria and archaea associated with petroleum seepage in deep-sea sediments.</title>
        <authorList>
            <person name="Dong X."/>
            <person name="Hubert C."/>
        </authorList>
    </citation>
    <scope>NUCLEOTIDE SEQUENCE [LARGE SCALE GENOMIC DNA]</scope>
    <source>
        <strain evidence="5">E44_bin18</strain>
    </source>
</reference>
<dbReference type="PROSITE" id="PS00143">
    <property type="entry name" value="INSULINASE"/>
    <property type="match status" value="1"/>
</dbReference>
<gene>
    <name evidence="5" type="ORF">E3J62_11480</name>
</gene>
<dbReference type="InterPro" id="IPR001431">
    <property type="entry name" value="Pept_M16_Zn_BS"/>
</dbReference>
<evidence type="ECO:0000313" key="5">
    <source>
        <dbReference type="EMBL" id="TET43960.1"/>
    </source>
</evidence>
<name>A0A523UN56_UNCT6</name>
<dbReference type="GO" id="GO:0004222">
    <property type="term" value="F:metalloendopeptidase activity"/>
    <property type="evidence" value="ECO:0007669"/>
    <property type="project" value="InterPro"/>
</dbReference>
<proteinExistence type="inferred from homology"/>
<dbReference type="AlphaFoldDB" id="A0A523UN56"/>